<organism evidence="2 3">
    <name type="scientific">Brevundimonas albigilva</name>
    <dbReference type="NCBI Taxonomy" id="1312364"/>
    <lineage>
        <taxon>Bacteria</taxon>
        <taxon>Pseudomonadati</taxon>
        <taxon>Pseudomonadota</taxon>
        <taxon>Alphaproteobacteria</taxon>
        <taxon>Caulobacterales</taxon>
        <taxon>Caulobacteraceae</taxon>
        <taxon>Brevundimonas</taxon>
    </lineage>
</organism>
<evidence type="ECO:0000313" key="3">
    <source>
        <dbReference type="Proteomes" id="UP001055429"/>
    </source>
</evidence>
<accession>A0ABY4SNM6</accession>
<feature type="signal peptide" evidence="1">
    <location>
        <begin position="1"/>
        <end position="22"/>
    </location>
</feature>
<protein>
    <submittedName>
        <fullName evidence="2">Methyltransferase</fullName>
    </submittedName>
</protein>
<dbReference type="EMBL" id="CP097649">
    <property type="protein sequence ID" value="URI15187.1"/>
    <property type="molecule type" value="Genomic_DNA"/>
</dbReference>
<proteinExistence type="predicted"/>
<sequence length="261" mass="28185">MRHALLAAAALAACAAPGLAQAQQTPTLPRSALSTAIPQLQEDAALQAAVASTTRPEADRARDRWRHPYEALTFWGLTPGMTVVEIEPGGASWWRHILEPYAAATGGRYVPVNRPLESMGVAPGSADFILVARAFHNWSRGGRTEPYLAAFFQALKPGGVLAVEQHRSVDGLNVADVAPTGYVPESYVIKAAQDAGFVLEARSELNANPADDRDHPFGVWTLPPVRRSADDQGRALTPDQRAAFDAIGESDRMTLRFRKPE</sequence>
<keyword evidence="2" id="KW-0489">Methyltransferase</keyword>
<dbReference type="SUPFAM" id="SSF53335">
    <property type="entry name" value="S-adenosyl-L-methionine-dependent methyltransferases"/>
    <property type="match status" value="1"/>
</dbReference>
<dbReference type="Proteomes" id="UP001055429">
    <property type="component" value="Chromosome"/>
</dbReference>
<keyword evidence="2" id="KW-0808">Transferase</keyword>
<dbReference type="RefSeq" id="WP_249751767.1">
    <property type="nucleotide sequence ID" value="NZ_CP097298.1"/>
</dbReference>
<dbReference type="InterPro" id="IPR029063">
    <property type="entry name" value="SAM-dependent_MTases_sf"/>
</dbReference>
<reference evidence="2" key="1">
    <citation type="submission" date="2022-05" db="EMBL/GenBank/DDBJ databases">
        <title>Brevundimonas albigilva TT17 genome sequence.</title>
        <authorList>
            <person name="Lee K."/>
            <person name="Son H."/>
        </authorList>
    </citation>
    <scope>NUCLEOTIDE SEQUENCE</scope>
    <source>
        <strain evidence="2">TT17</strain>
    </source>
</reference>
<evidence type="ECO:0000256" key="1">
    <source>
        <dbReference type="SAM" id="SignalP"/>
    </source>
</evidence>
<gene>
    <name evidence="2" type="ORF">M8231_15580</name>
</gene>
<dbReference type="GO" id="GO:0008168">
    <property type="term" value="F:methyltransferase activity"/>
    <property type="evidence" value="ECO:0007669"/>
    <property type="project" value="UniProtKB-KW"/>
</dbReference>
<dbReference type="GO" id="GO:0032259">
    <property type="term" value="P:methylation"/>
    <property type="evidence" value="ECO:0007669"/>
    <property type="project" value="UniProtKB-KW"/>
</dbReference>
<dbReference type="InterPro" id="IPR016980">
    <property type="entry name" value="S-AdoMet-dep_MeTrfase_Alr7345"/>
</dbReference>
<feature type="chain" id="PRO_5046132477" evidence="1">
    <location>
        <begin position="23"/>
        <end position="261"/>
    </location>
</feature>
<keyword evidence="1" id="KW-0732">Signal</keyword>
<keyword evidence="3" id="KW-1185">Reference proteome</keyword>
<evidence type="ECO:0000313" key="2">
    <source>
        <dbReference type="EMBL" id="URI15187.1"/>
    </source>
</evidence>
<dbReference type="PIRSF" id="PIRSF031679">
    <property type="entry name" value="Mtase_Alr7345_prd"/>
    <property type="match status" value="1"/>
</dbReference>
<dbReference type="Gene3D" id="3.40.50.150">
    <property type="entry name" value="Vaccinia Virus protein VP39"/>
    <property type="match status" value="1"/>
</dbReference>
<name>A0ABY4SNM6_9CAUL</name>